<dbReference type="Proteomes" id="UP000004926">
    <property type="component" value="Chromosome"/>
</dbReference>
<dbReference type="InterPro" id="IPR034660">
    <property type="entry name" value="DinB/YfiT-like"/>
</dbReference>
<evidence type="ECO:0000313" key="2">
    <source>
        <dbReference type="EMBL" id="EHR52739.1"/>
    </source>
</evidence>
<keyword evidence="3" id="KW-1185">Reference proteome</keyword>
<sequence length="250" mass="27177">MRESGTPVLRGPRLPRHEAYRHIRRNVARLLSGIAADTNPPVPACPQWRLDELLAHLVRVAATAGGHRRSSITEMFDAEHGPPDAGNGRADLLRVWERLGADVDAMLAGRGGRTGSILVMDAFSHELDIRYTLDAEPTADHPAFACAFEVAAAGFAATVTAHQLPALRLVATDSFGTRWTIGAGKPAATVTAGRLDLYRSLTGRRSHDQITALGWDRDSHRWLPAFTWGPFTPPPAPVEPLQTVDRLPAR</sequence>
<dbReference type="InterPro" id="IPR017517">
    <property type="entry name" value="Maleyloyr_isom"/>
</dbReference>
<gene>
    <name evidence="2" type="ORF">SacmaDRAFT_4556</name>
</gene>
<evidence type="ECO:0000259" key="1">
    <source>
        <dbReference type="Pfam" id="PF11716"/>
    </source>
</evidence>
<feature type="domain" description="Mycothiol-dependent maleylpyruvate isomerase metal-binding" evidence="1">
    <location>
        <begin position="21"/>
        <end position="109"/>
    </location>
</feature>
<accession>H5XBV2</accession>
<dbReference type="STRING" id="882083.SacmaDRAFT_4556"/>
<dbReference type="SUPFAM" id="SSF109854">
    <property type="entry name" value="DinB/YfiT-like putative metalloenzymes"/>
    <property type="match status" value="1"/>
</dbReference>
<protein>
    <recommendedName>
        <fullName evidence="1">Mycothiol-dependent maleylpyruvate isomerase metal-binding domain-containing protein</fullName>
    </recommendedName>
</protein>
<dbReference type="HOGENOM" id="CLU_075533_0_0_11"/>
<dbReference type="GO" id="GO:0046872">
    <property type="term" value="F:metal ion binding"/>
    <property type="evidence" value="ECO:0007669"/>
    <property type="project" value="InterPro"/>
</dbReference>
<proteinExistence type="predicted"/>
<dbReference type="InterPro" id="IPR024344">
    <property type="entry name" value="MDMPI_metal-binding"/>
</dbReference>
<dbReference type="EMBL" id="CM001439">
    <property type="protein sequence ID" value="EHR52739.1"/>
    <property type="molecule type" value="Genomic_DNA"/>
</dbReference>
<reference evidence="2 3" key="1">
    <citation type="journal article" date="2012" name="Stand. Genomic Sci.">
        <title>Genome sequence of the ocean sediment bacterium Saccharomonospora marina type strain (XMU15(T)).</title>
        <authorList>
            <person name="Klenk H.P."/>
            <person name="Lu M."/>
            <person name="Lucas S."/>
            <person name="Lapidus A."/>
            <person name="Copeland A."/>
            <person name="Pitluck S."/>
            <person name="Goodwin L.A."/>
            <person name="Han C."/>
            <person name="Tapia R."/>
            <person name="Brambilla E.M."/>
            <person name="Potter G."/>
            <person name="Land M."/>
            <person name="Ivanova N."/>
            <person name="Rohde M."/>
            <person name="Goker M."/>
            <person name="Detter J.C."/>
            <person name="Li W.J."/>
            <person name="Kyrpides N.C."/>
            <person name="Woyke T."/>
        </authorList>
    </citation>
    <scope>NUCLEOTIDE SEQUENCE [LARGE SCALE GENOMIC DNA]</scope>
    <source>
        <strain evidence="2 3">XMU15</strain>
    </source>
</reference>
<evidence type="ECO:0000313" key="3">
    <source>
        <dbReference type="Proteomes" id="UP000004926"/>
    </source>
</evidence>
<dbReference type="eggNOG" id="COG0644">
    <property type="taxonomic scope" value="Bacteria"/>
</dbReference>
<organism evidence="2 3">
    <name type="scientific">Saccharomonospora marina XMU15</name>
    <dbReference type="NCBI Taxonomy" id="882083"/>
    <lineage>
        <taxon>Bacteria</taxon>
        <taxon>Bacillati</taxon>
        <taxon>Actinomycetota</taxon>
        <taxon>Actinomycetes</taxon>
        <taxon>Pseudonocardiales</taxon>
        <taxon>Pseudonocardiaceae</taxon>
        <taxon>Saccharomonospora</taxon>
    </lineage>
</organism>
<dbReference type="AlphaFoldDB" id="H5XBV2"/>
<dbReference type="NCBIfam" id="TIGR03083">
    <property type="entry name" value="maleylpyruvate isomerase family mycothiol-dependent enzyme"/>
    <property type="match status" value="1"/>
</dbReference>
<name>H5XBV2_9PSEU</name>
<dbReference type="Pfam" id="PF11716">
    <property type="entry name" value="MDMPI_N"/>
    <property type="match status" value="1"/>
</dbReference>